<accession>L5KXG4</accession>
<organism evidence="1 2">
    <name type="scientific">Pteropus alecto</name>
    <name type="common">Black flying fox</name>
    <dbReference type="NCBI Taxonomy" id="9402"/>
    <lineage>
        <taxon>Eukaryota</taxon>
        <taxon>Metazoa</taxon>
        <taxon>Chordata</taxon>
        <taxon>Craniata</taxon>
        <taxon>Vertebrata</taxon>
        <taxon>Euteleostomi</taxon>
        <taxon>Mammalia</taxon>
        <taxon>Eutheria</taxon>
        <taxon>Laurasiatheria</taxon>
        <taxon>Chiroptera</taxon>
        <taxon>Yinpterochiroptera</taxon>
        <taxon>Pteropodoidea</taxon>
        <taxon>Pteropodidae</taxon>
        <taxon>Pteropodinae</taxon>
        <taxon>Pteropus</taxon>
    </lineage>
</organism>
<dbReference type="AlphaFoldDB" id="L5KXG4"/>
<dbReference type="InParanoid" id="L5KXG4"/>
<evidence type="ECO:0000313" key="2">
    <source>
        <dbReference type="Proteomes" id="UP000010552"/>
    </source>
</evidence>
<name>L5KXG4_PTEAL</name>
<proteinExistence type="predicted"/>
<dbReference type="EMBL" id="KB030484">
    <property type="protein sequence ID" value="ELK16092.1"/>
    <property type="molecule type" value="Genomic_DNA"/>
</dbReference>
<reference evidence="2" key="1">
    <citation type="journal article" date="2013" name="Science">
        <title>Comparative analysis of bat genomes provides insight into the evolution of flight and immunity.</title>
        <authorList>
            <person name="Zhang G."/>
            <person name="Cowled C."/>
            <person name="Shi Z."/>
            <person name="Huang Z."/>
            <person name="Bishop-Lilly K.A."/>
            <person name="Fang X."/>
            <person name="Wynne J.W."/>
            <person name="Xiong Z."/>
            <person name="Baker M.L."/>
            <person name="Zhao W."/>
            <person name="Tachedjian M."/>
            <person name="Zhu Y."/>
            <person name="Zhou P."/>
            <person name="Jiang X."/>
            <person name="Ng J."/>
            <person name="Yang L."/>
            <person name="Wu L."/>
            <person name="Xiao J."/>
            <person name="Feng Y."/>
            <person name="Chen Y."/>
            <person name="Sun X."/>
            <person name="Zhang Y."/>
            <person name="Marsh G.A."/>
            <person name="Crameri G."/>
            <person name="Broder C.C."/>
            <person name="Frey K.G."/>
            <person name="Wang L.F."/>
            <person name="Wang J."/>
        </authorList>
    </citation>
    <scope>NUCLEOTIDE SEQUENCE [LARGE SCALE GENOMIC DNA]</scope>
</reference>
<dbReference type="Proteomes" id="UP000010552">
    <property type="component" value="Unassembled WGS sequence"/>
</dbReference>
<keyword evidence="2" id="KW-1185">Reference proteome</keyword>
<evidence type="ECO:0000313" key="1">
    <source>
        <dbReference type="EMBL" id="ELK16092.1"/>
    </source>
</evidence>
<protein>
    <submittedName>
        <fullName evidence="1">Uncharacterized protein</fullName>
    </submittedName>
</protein>
<sequence>MRVPVALSKVSVQFTHKGTCVTGATRCRPMCQEPGRKRTSYLPAVGCVCASVHLGAGLGEASVAQYSCKQVWKGLYAD</sequence>
<gene>
    <name evidence="1" type="ORF">PAL_GLEAN10018135</name>
</gene>